<keyword evidence="1" id="KW-0812">Transmembrane</keyword>
<name>A0A5J4WJF5_9EUKA</name>
<keyword evidence="1" id="KW-1133">Transmembrane helix</keyword>
<organism evidence="2 3">
    <name type="scientific">Streblomastix strix</name>
    <dbReference type="NCBI Taxonomy" id="222440"/>
    <lineage>
        <taxon>Eukaryota</taxon>
        <taxon>Metamonada</taxon>
        <taxon>Preaxostyla</taxon>
        <taxon>Oxymonadida</taxon>
        <taxon>Streblomastigidae</taxon>
        <taxon>Streblomastix</taxon>
    </lineage>
</organism>
<protein>
    <submittedName>
        <fullName evidence="2">Uncharacterized protein</fullName>
    </submittedName>
</protein>
<evidence type="ECO:0000313" key="2">
    <source>
        <dbReference type="EMBL" id="KAA6395031.1"/>
    </source>
</evidence>
<evidence type="ECO:0000313" key="3">
    <source>
        <dbReference type="Proteomes" id="UP000324800"/>
    </source>
</evidence>
<sequence length="163" mass="17995">GVQDALLAFAIIGFIVAAVGWVIAIINLFFPLYTFKEVLVLHPTVGSIYSVDSLLADSFLLGIMLLARFELGCHCLLVAVILLIQPKKHPLFIYIYLIAALAYFIMIWVSFLIGEGIGPGPTRKYSSTRFQYNAFIMLGSTLTFIATVIINFKVSLQLDQSTA</sequence>
<proteinExistence type="predicted"/>
<dbReference type="EMBL" id="SNRW01001785">
    <property type="protein sequence ID" value="KAA6395031.1"/>
    <property type="molecule type" value="Genomic_DNA"/>
</dbReference>
<accession>A0A5J4WJF5</accession>
<reference evidence="2 3" key="1">
    <citation type="submission" date="2019-03" db="EMBL/GenBank/DDBJ databases">
        <title>Single cell metagenomics reveals metabolic interactions within the superorganism composed of flagellate Streblomastix strix and complex community of Bacteroidetes bacteria on its surface.</title>
        <authorList>
            <person name="Treitli S.C."/>
            <person name="Kolisko M."/>
            <person name="Husnik F."/>
            <person name="Keeling P."/>
            <person name="Hampl V."/>
        </authorList>
    </citation>
    <scope>NUCLEOTIDE SEQUENCE [LARGE SCALE GENOMIC DNA]</scope>
    <source>
        <strain evidence="2">ST1C</strain>
    </source>
</reference>
<dbReference type="Proteomes" id="UP000324800">
    <property type="component" value="Unassembled WGS sequence"/>
</dbReference>
<feature type="transmembrane region" description="Helical" evidence="1">
    <location>
        <begin position="134"/>
        <end position="152"/>
    </location>
</feature>
<dbReference type="AlphaFoldDB" id="A0A5J4WJF5"/>
<comment type="caution">
    <text evidence="2">The sequence shown here is derived from an EMBL/GenBank/DDBJ whole genome shotgun (WGS) entry which is preliminary data.</text>
</comment>
<feature type="non-terminal residue" evidence="2">
    <location>
        <position position="1"/>
    </location>
</feature>
<feature type="transmembrane region" description="Helical" evidence="1">
    <location>
        <begin position="91"/>
        <end position="114"/>
    </location>
</feature>
<evidence type="ECO:0000256" key="1">
    <source>
        <dbReference type="SAM" id="Phobius"/>
    </source>
</evidence>
<feature type="transmembrane region" description="Helical" evidence="1">
    <location>
        <begin position="7"/>
        <end position="30"/>
    </location>
</feature>
<feature type="transmembrane region" description="Helical" evidence="1">
    <location>
        <begin position="59"/>
        <end position="84"/>
    </location>
</feature>
<keyword evidence="1" id="KW-0472">Membrane</keyword>
<gene>
    <name evidence="2" type="ORF">EZS28_009440</name>
</gene>